<dbReference type="OrthoDB" id="9793824at2"/>
<dbReference type="KEGG" id="est:DN752_03665"/>
<evidence type="ECO:0000256" key="4">
    <source>
        <dbReference type="ARBA" id="ARBA00022989"/>
    </source>
</evidence>
<keyword evidence="2" id="KW-1003">Cell membrane</keyword>
<dbReference type="Pfam" id="PF06271">
    <property type="entry name" value="RDD"/>
    <property type="match status" value="1"/>
</dbReference>
<evidence type="ECO:0000256" key="3">
    <source>
        <dbReference type="ARBA" id="ARBA00022692"/>
    </source>
</evidence>
<evidence type="ECO:0000256" key="2">
    <source>
        <dbReference type="ARBA" id="ARBA00022475"/>
    </source>
</evidence>
<comment type="subcellular location">
    <subcellularLocation>
        <location evidence="1">Cell membrane</location>
        <topology evidence="1">Multi-pass membrane protein</topology>
    </subcellularLocation>
</comment>
<feature type="transmembrane region" description="Helical" evidence="6">
    <location>
        <begin position="60"/>
        <end position="85"/>
    </location>
</feature>
<dbReference type="EMBL" id="CP030041">
    <property type="protein sequence ID" value="AWW29310.1"/>
    <property type="molecule type" value="Genomic_DNA"/>
</dbReference>
<sequence length="161" mass="18144">MLRNKRITFRKNRKTEWLEPQLMVRFLALIIDLIVIKMLISTVVYFSIGISPVSIAAVKGYYVIYISTNWLYFSGCEGILGATLGKMLMGLKVYDANGQKLGLLKAILRFPAKLLSVATVWGAIMLDTNKNKQALHDIICQTIVRKARESTSYRGTKIGIK</sequence>
<evidence type="ECO:0000256" key="5">
    <source>
        <dbReference type="ARBA" id="ARBA00023136"/>
    </source>
</evidence>
<evidence type="ECO:0000256" key="6">
    <source>
        <dbReference type="SAM" id="Phobius"/>
    </source>
</evidence>
<keyword evidence="5 6" id="KW-0472">Membrane</keyword>
<dbReference type="PANTHER" id="PTHR36115">
    <property type="entry name" value="PROLINE-RICH ANTIGEN HOMOLOG-RELATED"/>
    <property type="match status" value="1"/>
</dbReference>
<dbReference type="GO" id="GO:0005886">
    <property type="term" value="C:plasma membrane"/>
    <property type="evidence" value="ECO:0007669"/>
    <property type="project" value="UniProtKB-SubCell"/>
</dbReference>
<evidence type="ECO:0000259" key="7">
    <source>
        <dbReference type="Pfam" id="PF06271"/>
    </source>
</evidence>
<dbReference type="RefSeq" id="WP_112782726.1">
    <property type="nucleotide sequence ID" value="NZ_CP030041.1"/>
</dbReference>
<dbReference type="InterPro" id="IPR051791">
    <property type="entry name" value="Pra-immunoreactive"/>
</dbReference>
<name>A0A2Z4IF32_9BACT</name>
<organism evidence="8 9">
    <name type="scientific">Echinicola strongylocentroti</name>
    <dbReference type="NCBI Taxonomy" id="1795355"/>
    <lineage>
        <taxon>Bacteria</taxon>
        <taxon>Pseudomonadati</taxon>
        <taxon>Bacteroidota</taxon>
        <taxon>Cytophagia</taxon>
        <taxon>Cytophagales</taxon>
        <taxon>Cyclobacteriaceae</taxon>
        <taxon>Echinicola</taxon>
    </lineage>
</organism>
<feature type="transmembrane region" description="Helical" evidence="6">
    <location>
        <begin position="106"/>
        <end position="126"/>
    </location>
</feature>
<evidence type="ECO:0000313" key="8">
    <source>
        <dbReference type="EMBL" id="AWW29310.1"/>
    </source>
</evidence>
<evidence type="ECO:0000313" key="9">
    <source>
        <dbReference type="Proteomes" id="UP000248688"/>
    </source>
</evidence>
<proteinExistence type="predicted"/>
<dbReference type="InterPro" id="IPR010432">
    <property type="entry name" value="RDD"/>
</dbReference>
<keyword evidence="3 6" id="KW-0812">Transmembrane</keyword>
<accession>A0A2Z4IF32</accession>
<protein>
    <recommendedName>
        <fullName evidence="7">RDD domain-containing protein</fullName>
    </recommendedName>
</protein>
<gene>
    <name evidence="8" type="ORF">DN752_03665</name>
</gene>
<dbReference type="AlphaFoldDB" id="A0A2Z4IF32"/>
<feature type="transmembrane region" description="Helical" evidence="6">
    <location>
        <begin position="21"/>
        <end position="48"/>
    </location>
</feature>
<dbReference type="Proteomes" id="UP000248688">
    <property type="component" value="Chromosome"/>
</dbReference>
<keyword evidence="4 6" id="KW-1133">Transmembrane helix</keyword>
<evidence type="ECO:0000256" key="1">
    <source>
        <dbReference type="ARBA" id="ARBA00004651"/>
    </source>
</evidence>
<feature type="domain" description="RDD" evidence="7">
    <location>
        <begin position="20"/>
        <end position="140"/>
    </location>
</feature>
<reference evidence="8 9" key="1">
    <citation type="submission" date="2018-06" db="EMBL/GenBank/DDBJ databases">
        <title>Echinicola strongylocentroti sp. nov., isolated from a sea urchin Strongylocentrotus intermedius.</title>
        <authorList>
            <person name="Bae S.S."/>
        </authorList>
    </citation>
    <scope>NUCLEOTIDE SEQUENCE [LARGE SCALE GENOMIC DNA]</scope>
    <source>
        <strain evidence="8 9">MEBiC08714</strain>
    </source>
</reference>
<keyword evidence="9" id="KW-1185">Reference proteome</keyword>